<name>A0A413HAR6_9BACE</name>
<reference evidence="1 2" key="1">
    <citation type="submission" date="2018-08" db="EMBL/GenBank/DDBJ databases">
        <title>A genome reference for cultivated species of the human gut microbiota.</title>
        <authorList>
            <person name="Zou Y."/>
            <person name="Xue W."/>
            <person name="Luo G."/>
        </authorList>
    </citation>
    <scope>NUCLEOTIDE SEQUENCE [LARGE SCALE GENOMIC DNA]</scope>
    <source>
        <strain evidence="1 2">OF03-9BH</strain>
    </source>
</reference>
<sequence length="410" mass="44693">MKTLIKYLVAALVVIMVSCDDTEQLIYEQPNSFTLAFNTDDELNVEIQTGAKIGINGEEYPVLSNACISMYDVPVANQYLIYYPANAQLSDNNLDYSLPTVQTYTQGVVDQSACPLYCLTDNDGLNNMQMNVACGGLKLFVPANEDFASLTSVTFESENDILTGDISLDATTGQVTFRENTSKTLVLKGDINISEGQELYLALPPMALGSALNITFVSPKGIGTCSVDLNGKSIERGKILSVALENIEWVSVTNYYGKANSIIVAPGTTSVTVDCTPYYTTSLNYTYESHAYDDSRLARSAKLLWNDVSTDFISNVSLSSDRKSFIATLNGQPGNAVIAIYDTEDPDAEDAAILWSYHIWVTDVTDQPFGMNSKGNNYTVMDRNLGAVSALRVMLARLDYSISGGVKTRL</sequence>
<organism evidence="1 2">
    <name type="scientific">Bacteroides stercorirosoris</name>
    <dbReference type="NCBI Taxonomy" id="871324"/>
    <lineage>
        <taxon>Bacteria</taxon>
        <taxon>Pseudomonadati</taxon>
        <taxon>Bacteroidota</taxon>
        <taxon>Bacteroidia</taxon>
        <taxon>Bacteroidales</taxon>
        <taxon>Bacteroidaceae</taxon>
        <taxon>Bacteroides</taxon>
    </lineage>
</organism>
<dbReference type="EMBL" id="QSCF01000002">
    <property type="protein sequence ID" value="RGX80777.1"/>
    <property type="molecule type" value="Genomic_DNA"/>
</dbReference>
<evidence type="ECO:0000313" key="1">
    <source>
        <dbReference type="EMBL" id="RGX80777.1"/>
    </source>
</evidence>
<dbReference type="AlphaFoldDB" id="A0A413HAR6"/>
<dbReference type="OrthoDB" id="1164152at2"/>
<dbReference type="PROSITE" id="PS51257">
    <property type="entry name" value="PROKAR_LIPOPROTEIN"/>
    <property type="match status" value="1"/>
</dbReference>
<comment type="caution">
    <text evidence="1">The sequence shown here is derived from an EMBL/GenBank/DDBJ whole genome shotgun (WGS) entry which is preliminary data.</text>
</comment>
<protein>
    <submittedName>
        <fullName evidence="1">Uncharacterized protein</fullName>
    </submittedName>
</protein>
<gene>
    <name evidence="1" type="ORF">DXA68_02235</name>
</gene>
<evidence type="ECO:0000313" key="2">
    <source>
        <dbReference type="Proteomes" id="UP000286075"/>
    </source>
</evidence>
<dbReference type="Proteomes" id="UP000286075">
    <property type="component" value="Unassembled WGS sequence"/>
</dbReference>
<accession>A0A413HAR6</accession>
<proteinExistence type="predicted"/>
<dbReference type="RefSeq" id="WP_117986484.1">
    <property type="nucleotide sequence ID" value="NZ_CABMFG010000002.1"/>
</dbReference>